<sequence length="93" mass="10021">MGSLWGDDHDPGEAPDVRTLYAGTQVARHAHTCDGCPMNRSIPAGARYGKSVCLVDGEVNVQRMCLGGTCWDEHEAEASRPPAPTWGPNEIPF</sequence>
<reference evidence="1 2" key="1">
    <citation type="submission" date="2016-04" db="EMBL/GenBank/DDBJ databases">
        <authorList>
            <person name="Evans L.H."/>
            <person name="Alamgir A."/>
            <person name="Owens N."/>
            <person name="Weber N.D."/>
            <person name="Virtaneva K."/>
            <person name="Barbian K."/>
            <person name="Babar A."/>
            <person name="Rosenke K."/>
        </authorList>
    </citation>
    <scope>NUCLEOTIDE SEQUENCE [LARGE SCALE GENOMIC DNA]</scope>
    <source>
        <strain evidence="1 2">PMB02</strain>
    </source>
</reference>
<gene>
    <name evidence="1" type="ORF">A5481_19335</name>
</gene>
<dbReference type="RefSeq" id="WP_048431803.1">
    <property type="nucleotide sequence ID" value="NZ_LWHQ01000038.1"/>
</dbReference>
<accession>A0A179S876</accession>
<proteinExistence type="predicted"/>
<dbReference type="Proteomes" id="UP000078316">
    <property type="component" value="Unassembled WGS sequence"/>
</dbReference>
<dbReference type="AlphaFoldDB" id="A0A179S876"/>
<dbReference type="STRING" id="427683.A5481_19335"/>
<protein>
    <submittedName>
        <fullName evidence="1">Uncharacterized protein</fullName>
    </submittedName>
</protein>
<name>A0A179S876_9HYPH</name>
<evidence type="ECO:0000313" key="2">
    <source>
        <dbReference type="Proteomes" id="UP000078316"/>
    </source>
</evidence>
<organism evidence="1 2">
    <name type="scientific">Methylobacterium platani</name>
    <dbReference type="NCBI Taxonomy" id="427683"/>
    <lineage>
        <taxon>Bacteria</taxon>
        <taxon>Pseudomonadati</taxon>
        <taxon>Pseudomonadota</taxon>
        <taxon>Alphaproteobacteria</taxon>
        <taxon>Hyphomicrobiales</taxon>
        <taxon>Methylobacteriaceae</taxon>
        <taxon>Methylobacterium</taxon>
    </lineage>
</organism>
<comment type="caution">
    <text evidence="1">The sequence shown here is derived from an EMBL/GenBank/DDBJ whole genome shotgun (WGS) entry which is preliminary data.</text>
</comment>
<dbReference type="EMBL" id="LWHQ01000038">
    <property type="protein sequence ID" value="OAS22548.1"/>
    <property type="molecule type" value="Genomic_DNA"/>
</dbReference>
<evidence type="ECO:0000313" key="1">
    <source>
        <dbReference type="EMBL" id="OAS22548.1"/>
    </source>
</evidence>